<evidence type="ECO:0000313" key="1">
    <source>
        <dbReference type="EMBL" id="GAC81709.1"/>
    </source>
</evidence>
<gene>
    <name evidence="1" type="ORF">GM1_042_00250</name>
</gene>
<dbReference type="STRING" id="410332.SAMN04488550_3668"/>
<dbReference type="RefSeq" id="WP_008381672.1">
    <property type="nucleotide sequence ID" value="NZ_BAOP01000042.1"/>
</dbReference>
<dbReference type="eggNOG" id="ENOG50336YX">
    <property type="taxonomic scope" value="Bacteria"/>
</dbReference>
<keyword evidence="2" id="KW-1185">Reference proteome</keyword>
<sequence length="216" mass="22870">MSYDLWLIPAGECPTPTAALAYGEAAIATTGADTAPLATQLAAAINAADDALDGDGVLSVKPITAQGDCVFVPSPFSLIHEARDLVLPLAFAAGFMVCDPQNGIVLDPRTSVPAAVTVNGDSRYPVVSPDLVDHVVSRLAVDDFVIVETAPEFYVQTQRLGPESFALEYRAGSADEHYGTEVSSSAQVADAIHGWIADDDTSYRDLTWEKLDLNFP</sequence>
<dbReference type="AlphaFoldDB" id="M3VH79"/>
<evidence type="ECO:0000313" key="2">
    <source>
        <dbReference type="Proteomes" id="UP000035009"/>
    </source>
</evidence>
<protein>
    <submittedName>
        <fullName evidence="1">Uncharacterized protein</fullName>
    </submittedName>
</protein>
<reference evidence="1 2" key="1">
    <citation type="submission" date="2013-02" db="EMBL/GenBank/DDBJ databases">
        <title>Whole genome shotgun sequence of Gordonia malaquae NBRC 108250.</title>
        <authorList>
            <person name="Yoshida I."/>
            <person name="Hosoyama A."/>
            <person name="Tsuchikane K."/>
            <person name="Ando Y."/>
            <person name="Baba S."/>
            <person name="Ohji S."/>
            <person name="Hamada M."/>
            <person name="Tamura T."/>
            <person name="Yamazoe A."/>
            <person name="Yamazaki S."/>
            <person name="Fujita N."/>
        </authorList>
    </citation>
    <scope>NUCLEOTIDE SEQUENCE [LARGE SCALE GENOMIC DNA]</scope>
    <source>
        <strain evidence="1 2">NBRC 108250</strain>
    </source>
</reference>
<dbReference type="OrthoDB" id="3829914at2"/>
<dbReference type="EMBL" id="BAOP01000042">
    <property type="protein sequence ID" value="GAC81709.1"/>
    <property type="molecule type" value="Genomic_DNA"/>
</dbReference>
<organism evidence="1 2">
    <name type="scientific">Gordonia malaquae NBRC 108250</name>
    <dbReference type="NCBI Taxonomy" id="1223542"/>
    <lineage>
        <taxon>Bacteria</taxon>
        <taxon>Bacillati</taxon>
        <taxon>Actinomycetota</taxon>
        <taxon>Actinomycetes</taxon>
        <taxon>Mycobacteriales</taxon>
        <taxon>Gordoniaceae</taxon>
        <taxon>Gordonia</taxon>
    </lineage>
</organism>
<proteinExistence type="predicted"/>
<comment type="caution">
    <text evidence="1">The sequence shown here is derived from an EMBL/GenBank/DDBJ whole genome shotgun (WGS) entry which is preliminary data.</text>
</comment>
<accession>M3VH79</accession>
<name>M3VH79_GORML</name>
<dbReference type="Proteomes" id="UP000035009">
    <property type="component" value="Unassembled WGS sequence"/>
</dbReference>